<evidence type="ECO:0000313" key="4">
    <source>
        <dbReference type="Proteomes" id="UP000273809"/>
    </source>
</evidence>
<dbReference type="PANTHER" id="PTHR35601:SF1">
    <property type="entry name" value="TOXIN RELE"/>
    <property type="match status" value="1"/>
</dbReference>
<dbReference type="InterPro" id="IPR035093">
    <property type="entry name" value="RelE/ParE_toxin_dom_sf"/>
</dbReference>
<evidence type="ECO:0000256" key="1">
    <source>
        <dbReference type="ARBA" id="ARBA00006226"/>
    </source>
</evidence>
<accession>A0AAD0TWY3</accession>
<dbReference type="AlphaFoldDB" id="A0AAD0TWY3"/>
<comment type="similarity">
    <text evidence="1">Belongs to the RelE toxin family.</text>
</comment>
<dbReference type="PANTHER" id="PTHR35601">
    <property type="entry name" value="TOXIN RELE"/>
    <property type="match status" value="1"/>
</dbReference>
<sequence>MIYKIKFTPISYKEWNSLDSAIKLQFKKKLEKIVHNPRIVKNKLSGYKNIYKIKLRSSGFRLACEVKEEQIVILVLSVGKRENNKVYEKLKESMTKETDKEEFKNFNKII</sequence>
<reference evidence="3 4" key="1">
    <citation type="submission" date="2018-10" db="EMBL/GenBank/DDBJ databases">
        <title>Complete genome sequences of Arcobacter cryaerophilus strains ATCC 43158 and ATCC 49615.</title>
        <authorList>
            <person name="Miller W.G."/>
            <person name="Yee E."/>
            <person name="Bono J.L."/>
        </authorList>
    </citation>
    <scope>NUCLEOTIDE SEQUENCE [LARGE SCALE GENOMIC DNA]</scope>
    <source>
        <strain evidence="3 4">ATCC 43158</strain>
    </source>
</reference>
<dbReference type="InterPro" id="IPR007712">
    <property type="entry name" value="RelE/ParE_toxin"/>
</dbReference>
<protein>
    <submittedName>
        <fullName evidence="3">Toxin-antitoxin system, toxin component, RelE/ParE family</fullName>
    </submittedName>
</protein>
<dbReference type="SUPFAM" id="SSF143011">
    <property type="entry name" value="RelE-like"/>
    <property type="match status" value="1"/>
</dbReference>
<dbReference type="KEGG" id="acre:ACRYA_0780"/>
<dbReference type="EMBL" id="CP032823">
    <property type="protein sequence ID" value="AYJ79918.1"/>
    <property type="molecule type" value="Genomic_DNA"/>
</dbReference>
<dbReference type="RefSeq" id="WP_105917681.1">
    <property type="nucleotide sequence ID" value="NZ_CP021072.1"/>
</dbReference>
<organism evidence="3 4">
    <name type="scientific">Aliarcobacter cryaerophilus ATCC 43158</name>
    <dbReference type="NCBI Taxonomy" id="1032070"/>
    <lineage>
        <taxon>Bacteria</taxon>
        <taxon>Pseudomonadati</taxon>
        <taxon>Campylobacterota</taxon>
        <taxon>Epsilonproteobacteria</taxon>
        <taxon>Campylobacterales</taxon>
        <taxon>Arcobacteraceae</taxon>
        <taxon>Aliarcobacter</taxon>
    </lineage>
</organism>
<evidence type="ECO:0000256" key="2">
    <source>
        <dbReference type="ARBA" id="ARBA00022649"/>
    </source>
</evidence>
<dbReference type="Pfam" id="PF05016">
    <property type="entry name" value="ParE_toxin"/>
    <property type="match status" value="1"/>
</dbReference>
<gene>
    <name evidence="3" type="ORF">ACRYA_0780</name>
</gene>
<dbReference type="NCBIfam" id="TIGR02385">
    <property type="entry name" value="RelE_StbE"/>
    <property type="match status" value="1"/>
</dbReference>
<dbReference type="Proteomes" id="UP000273809">
    <property type="component" value="Chromosome"/>
</dbReference>
<proteinExistence type="inferred from homology"/>
<dbReference type="GeneID" id="56460999"/>
<name>A0AAD0TWY3_9BACT</name>
<dbReference type="Gene3D" id="3.30.2310.20">
    <property type="entry name" value="RelE-like"/>
    <property type="match status" value="1"/>
</dbReference>
<keyword evidence="2" id="KW-1277">Toxin-antitoxin system</keyword>
<evidence type="ECO:0000313" key="3">
    <source>
        <dbReference type="EMBL" id="AYJ79918.1"/>
    </source>
</evidence>